<proteinExistence type="predicted"/>
<dbReference type="AlphaFoldDB" id="A0A917VCW3"/>
<dbReference type="EMBL" id="BMNT01000001">
    <property type="protein sequence ID" value="GGK62217.1"/>
    <property type="molecule type" value="Genomic_DNA"/>
</dbReference>
<gene>
    <name evidence="1" type="ORF">GCM10007964_01730</name>
</gene>
<reference evidence="1" key="2">
    <citation type="submission" date="2020-09" db="EMBL/GenBank/DDBJ databases">
        <authorList>
            <person name="Sun Q."/>
            <person name="Ohkuma M."/>
        </authorList>
    </citation>
    <scope>NUCLEOTIDE SEQUENCE</scope>
    <source>
        <strain evidence="1">JCM 13064</strain>
    </source>
</reference>
<evidence type="ECO:0000313" key="1">
    <source>
        <dbReference type="EMBL" id="GGK62217.1"/>
    </source>
</evidence>
<keyword evidence="2" id="KW-1185">Reference proteome</keyword>
<name>A0A917VCW3_9ACTN</name>
<organism evidence="1 2">
    <name type="scientific">Sphaerisporangium melleum</name>
    <dbReference type="NCBI Taxonomy" id="321316"/>
    <lineage>
        <taxon>Bacteria</taxon>
        <taxon>Bacillati</taxon>
        <taxon>Actinomycetota</taxon>
        <taxon>Actinomycetes</taxon>
        <taxon>Streptosporangiales</taxon>
        <taxon>Streptosporangiaceae</taxon>
        <taxon>Sphaerisporangium</taxon>
    </lineage>
</organism>
<accession>A0A917VCW3</accession>
<reference evidence="1" key="1">
    <citation type="journal article" date="2014" name="Int. J. Syst. Evol. Microbiol.">
        <title>Complete genome sequence of Corynebacterium casei LMG S-19264T (=DSM 44701T), isolated from a smear-ripened cheese.</title>
        <authorList>
            <consortium name="US DOE Joint Genome Institute (JGI-PGF)"/>
            <person name="Walter F."/>
            <person name="Albersmeier A."/>
            <person name="Kalinowski J."/>
            <person name="Ruckert C."/>
        </authorList>
    </citation>
    <scope>NUCLEOTIDE SEQUENCE</scope>
    <source>
        <strain evidence="1">JCM 13064</strain>
    </source>
</reference>
<comment type="caution">
    <text evidence="1">The sequence shown here is derived from an EMBL/GenBank/DDBJ whole genome shotgun (WGS) entry which is preliminary data.</text>
</comment>
<sequence>MTARTPLVDQIEALGRAVDDGLISRGEAVASLAEWSQGGLTELGAAKAIDDWKNMRVRYTSLYLDTVEAIERITRGLGGAQ</sequence>
<evidence type="ECO:0000313" key="2">
    <source>
        <dbReference type="Proteomes" id="UP000645217"/>
    </source>
</evidence>
<protein>
    <submittedName>
        <fullName evidence="1">Uncharacterized protein</fullName>
    </submittedName>
</protein>
<dbReference type="RefSeq" id="WP_189160971.1">
    <property type="nucleotide sequence ID" value="NZ_BMNT01000001.1"/>
</dbReference>
<dbReference type="Proteomes" id="UP000645217">
    <property type="component" value="Unassembled WGS sequence"/>
</dbReference>